<evidence type="ECO:0000313" key="2">
    <source>
        <dbReference type="EMBL" id="KAF2656422.1"/>
    </source>
</evidence>
<reference evidence="2" key="1">
    <citation type="journal article" date="2020" name="Stud. Mycol.">
        <title>101 Dothideomycetes genomes: a test case for predicting lifestyles and emergence of pathogens.</title>
        <authorList>
            <person name="Haridas S."/>
            <person name="Albert R."/>
            <person name="Binder M."/>
            <person name="Bloem J."/>
            <person name="Labutti K."/>
            <person name="Salamov A."/>
            <person name="Andreopoulos B."/>
            <person name="Baker S."/>
            <person name="Barry K."/>
            <person name="Bills G."/>
            <person name="Bluhm B."/>
            <person name="Cannon C."/>
            <person name="Castanera R."/>
            <person name="Culley D."/>
            <person name="Daum C."/>
            <person name="Ezra D."/>
            <person name="Gonzalez J."/>
            <person name="Henrissat B."/>
            <person name="Kuo A."/>
            <person name="Liang C."/>
            <person name="Lipzen A."/>
            <person name="Lutzoni F."/>
            <person name="Magnuson J."/>
            <person name="Mondo S."/>
            <person name="Nolan M."/>
            <person name="Ohm R."/>
            <person name="Pangilinan J."/>
            <person name="Park H.-J."/>
            <person name="Ramirez L."/>
            <person name="Alfaro M."/>
            <person name="Sun H."/>
            <person name="Tritt A."/>
            <person name="Yoshinaga Y."/>
            <person name="Zwiers L.-H."/>
            <person name="Turgeon B."/>
            <person name="Goodwin S."/>
            <person name="Spatafora J."/>
            <person name="Crous P."/>
            <person name="Grigoriev I."/>
        </authorList>
    </citation>
    <scope>NUCLEOTIDE SEQUENCE</scope>
    <source>
        <strain evidence="2">CBS 122681</strain>
    </source>
</reference>
<dbReference type="OrthoDB" id="3796124at2759"/>
<dbReference type="Proteomes" id="UP000799324">
    <property type="component" value="Unassembled WGS sequence"/>
</dbReference>
<feature type="signal peptide" evidence="1">
    <location>
        <begin position="1"/>
        <end position="20"/>
    </location>
</feature>
<organism evidence="2 3">
    <name type="scientific">Lophiostoma macrostomum CBS 122681</name>
    <dbReference type="NCBI Taxonomy" id="1314788"/>
    <lineage>
        <taxon>Eukaryota</taxon>
        <taxon>Fungi</taxon>
        <taxon>Dikarya</taxon>
        <taxon>Ascomycota</taxon>
        <taxon>Pezizomycotina</taxon>
        <taxon>Dothideomycetes</taxon>
        <taxon>Pleosporomycetidae</taxon>
        <taxon>Pleosporales</taxon>
        <taxon>Lophiostomataceae</taxon>
        <taxon>Lophiostoma</taxon>
    </lineage>
</organism>
<accession>A0A6A6T9T9</accession>
<dbReference type="AlphaFoldDB" id="A0A6A6T9T9"/>
<evidence type="ECO:0000313" key="3">
    <source>
        <dbReference type="Proteomes" id="UP000799324"/>
    </source>
</evidence>
<keyword evidence="1" id="KW-0732">Signal</keyword>
<protein>
    <submittedName>
        <fullName evidence="2">Uncharacterized protein</fullName>
    </submittedName>
</protein>
<sequence>MFQCVSLLFIQQLLALGAYATRFEALLAQPTPYIPGYALESPPAPSPTTPPRIRVLRQLARRDDATCGYYSDDGSPNVCGASQYCTTTASGNYGVWNCCNPDSCFLEPTCVDFDTCPNQYCVTSYMYDAETWYSRFMCGDSGGTTYLFYNFDDTPAYTQSVDNQQAASSAAAQSQADESASEAAAAASASDLAISASNAAAVSSPAWMIHVRQKDLLY</sequence>
<dbReference type="EMBL" id="MU004336">
    <property type="protein sequence ID" value="KAF2656422.1"/>
    <property type="molecule type" value="Genomic_DNA"/>
</dbReference>
<keyword evidence="3" id="KW-1185">Reference proteome</keyword>
<gene>
    <name evidence="2" type="ORF">K491DRAFT_691971</name>
</gene>
<proteinExistence type="predicted"/>
<name>A0A6A6T9T9_9PLEO</name>
<feature type="chain" id="PRO_5025592184" evidence="1">
    <location>
        <begin position="21"/>
        <end position="218"/>
    </location>
</feature>
<evidence type="ECO:0000256" key="1">
    <source>
        <dbReference type="SAM" id="SignalP"/>
    </source>
</evidence>